<proteinExistence type="inferred from homology"/>
<comment type="similarity">
    <text evidence="1">Belongs to the phosphate acetyltransferase and butyryltransferase family.</text>
</comment>
<dbReference type="PANTHER" id="PTHR43356">
    <property type="entry name" value="PHOSPHATE ACETYLTRANSFERASE"/>
    <property type="match status" value="1"/>
</dbReference>
<dbReference type="AlphaFoldDB" id="A0A318S5L2"/>
<dbReference type="Proteomes" id="UP000248326">
    <property type="component" value="Unassembled WGS sequence"/>
</dbReference>
<protein>
    <submittedName>
        <fullName evidence="5">Phosphate butyryltransferase</fullName>
    </submittedName>
</protein>
<dbReference type="Gene3D" id="3.40.718.10">
    <property type="entry name" value="Isopropylmalate Dehydrogenase"/>
    <property type="match status" value="1"/>
</dbReference>
<dbReference type="EMBL" id="QJSX01000011">
    <property type="protein sequence ID" value="PYE52895.1"/>
    <property type="molecule type" value="Genomic_DNA"/>
</dbReference>
<evidence type="ECO:0000259" key="4">
    <source>
        <dbReference type="Pfam" id="PF01515"/>
    </source>
</evidence>
<keyword evidence="3" id="KW-0012">Acyltransferase</keyword>
<name>A0A318S5L2_9DEIO</name>
<feature type="domain" description="Phosphate acetyl/butaryl transferase" evidence="4">
    <location>
        <begin position="93"/>
        <end position="311"/>
    </location>
</feature>
<reference evidence="5 6" key="1">
    <citation type="submission" date="2018-06" db="EMBL/GenBank/DDBJ databases">
        <title>Genomic Encyclopedia of Type Strains, Phase IV (KMG-IV): sequencing the most valuable type-strain genomes for metagenomic binning, comparative biology and taxonomic classification.</title>
        <authorList>
            <person name="Goeker M."/>
        </authorList>
    </citation>
    <scope>NUCLEOTIDE SEQUENCE [LARGE SCALE GENOMIC DNA]</scope>
    <source>
        <strain evidence="5 6">DSM 18048</strain>
    </source>
</reference>
<dbReference type="NCBIfam" id="NF006045">
    <property type="entry name" value="PRK08190.1"/>
    <property type="match status" value="1"/>
</dbReference>
<accession>A0A318S5L2</accession>
<dbReference type="InterPro" id="IPR050500">
    <property type="entry name" value="Phos_Acetyltrans/Butyryltrans"/>
</dbReference>
<keyword evidence="2 5" id="KW-0808">Transferase</keyword>
<dbReference type="Pfam" id="PF01515">
    <property type="entry name" value="PTA_PTB"/>
    <property type="match status" value="1"/>
</dbReference>
<sequence>MTSIDFRTIEPLKSISGVVDLARLIANVRGPKRVAVAAAADPHVLSAVHEARIEGLIRPILFGDPDKIAAAAREVGLDLSKVDVRPAANNDAAAEAAVKTVSSGEADILMKGLLDTAVLLRAVLNKEWGLRTGRLLSHVLAYDVPGADFGRLFFMSDGAMNIEPDLKAKIQIVENAVTVAHAVGIDQPKVAMLAAVEVVNPDMSTAVDDAIISKMGDRGQIKGALIDGPLALDNAVSEHAAHIKKINSPVAGKADILVVDDIDVGNVFYKTLVYFARARVAGIIMGAKAPIVLTSRADSEEAKFYSVALACVLAERLQFV</sequence>
<dbReference type="RefSeq" id="WP_110887576.1">
    <property type="nucleotide sequence ID" value="NZ_QJSX01000011.1"/>
</dbReference>
<dbReference type="OrthoDB" id="9774179at2"/>
<evidence type="ECO:0000313" key="6">
    <source>
        <dbReference type="Proteomes" id="UP000248326"/>
    </source>
</evidence>
<comment type="caution">
    <text evidence="5">The sequence shown here is derived from an EMBL/GenBank/DDBJ whole genome shotgun (WGS) entry which is preliminary data.</text>
</comment>
<dbReference type="PANTHER" id="PTHR43356:SF2">
    <property type="entry name" value="PHOSPHATE ACETYLTRANSFERASE"/>
    <property type="match status" value="1"/>
</dbReference>
<keyword evidence="6" id="KW-1185">Reference proteome</keyword>
<evidence type="ECO:0000256" key="2">
    <source>
        <dbReference type="ARBA" id="ARBA00022679"/>
    </source>
</evidence>
<evidence type="ECO:0000256" key="1">
    <source>
        <dbReference type="ARBA" id="ARBA00005656"/>
    </source>
</evidence>
<dbReference type="SUPFAM" id="SSF53659">
    <property type="entry name" value="Isocitrate/Isopropylmalate dehydrogenase-like"/>
    <property type="match status" value="1"/>
</dbReference>
<gene>
    <name evidence="5" type="ORF">DES52_11167</name>
</gene>
<evidence type="ECO:0000256" key="3">
    <source>
        <dbReference type="ARBA" id="ARBA00023315"/>
    </source>
</evidence>
<dbReference type="InterPro" id="IPR012147">
    <property type="entry name" value="P_Ac_Bu_trans"/>
</dbReference>
<organism evidence="5 6">
    <name type="scientific">Deinococcus yavapaiensis KR-236</name>
    <dbReference type="NCBI Taxonomy" id="694435"/>
    <lineage>
        <taxon>Bacteria</taxon>
        <taxon>Thermotogati</taxon>
        <taxon>Deinococcota</taxon>
        <taxon>Deinococci</taxon>
        <taxon>Deinococcales</taxon>
        <taxon>Deinococcaceae</taxon>
        <taxon>Deinococcus</taxon>
    </lineage>
</organism>
<dbReference type="PIRSF" id="PIRSF000428">
    <property type="entry name" value="P_Ac_trans"/>
    <property type="match status" value="1"/>
</dbReference>
<dbReference type="GO" id="GO:0016746">
    <property type="term" value="F:acyltransferase activity"/>
    <property type="evidence" value="ECO:0007669"/>
    <property type="project" value="UniProtKB-KW"/>
</dbReference>
<evidence type="ECO:0000313" key="5">
    <source>
        <dbReference type="EMBL" id="PYE52895.1"/>
    </source>
</evidence>
<dbReference type="InterPro" id="IPR002505">
    <property type="entry name" value="PTA_PTB"/>
</dbReference>